<feature type="domain" description="Radical SAM core" evidence="7">
    <location>
        <begin position="191"/>
        <end position="423"/>
    </location>
</feature>
<keyword evidence="5" id="KW-0411">Iron-sulfur</keyword>
<dbReference type="SFLD" id="SFLDG01123">
    <property type="entry name" value="methyltransferase_(Class_B)"/>
    <property type="match status" value="1"/>
</dbReference>
<dbReference type="SMART" id="SM00729">
    <property type="entry name" value="Elp3"/>
    <property type="match status" value="1"/>
</dbReference>
<feature type="domain" description="B12-binding" evidence="6">
    <location>
        <begin position="9"/>
        <end position="156"/>
    </location>
</feature>
<dbReference type="SFLD" id="SFLDG01082">
    <property type="entry name" value="B12-binding_domain_containing"/>
    <property type="match status" value="1"/>
</dbReference>
<reference evidence="8 9" key="1">
    <citation type="journal article" date="2019" name="Int. J. Syst. Evol. Microbiol.">
        <title>The Global Catalogue of Microorganisms (GCM) 10K type strain sequencing project: providing services to taxonomists for standard genome sequencing and annotation.</title>
        <authorList>
            <consortium name="The Broad Institute Genomics Platform"/>
            <consortium name="The Broad Institute Genome Sequencing Center for Infectious Disease"/>
            <person name="Wu L."/>
            <person name="Ma J."/>
        </authorList>
    </citation>
    <scope>NUCLEOTIDE SEQUENCE [LARGE SCALE GENOMIC DNA]</scope>
    <source>
        <strain evidence="8 9">JCM 1407</strain>
    </source>
</reference>
<dbReference type="CDD" id="cd01335">
    <property type="entry name" value="Radical_SAM"/>
    <property type="match status" value="1"/>
</dbReference>
<evidence type="ECO:0000256" key="5">
    <source>
        <dbReference type="ARBA" id="ARBA00023014"/>
    </source>
</evidence>
<dbReference type="InterPro" id="IPR058240">
    <property type="entry name" value="rSAM_sf"/>
</dbReference>
<keyword evidence="9" id="KW-1185">Reference proteome</keyword>
<dbReference type="PROSITE" id="PS51918">
    <property type="entry name" value="RADICAL_SAM"/>
    <property type="match status" value="1"/>
</dbReference>
<dbReference type="EMBL" id="BAAACG010000010">
    <property type="protein sequence ID" value="GAA0741592.1"/>
    <property type="molecule type" value="Genomic_DNA"/>
</dbReference>
<keyword evidence="3" id="KW-0479">Metal-binding</keyword>
<evidence type="ECO:0000256" key="1">
    <source>
        <dbReference type="ARBA" id="ARBA00001966"/>
    </source>
</evidence>
<name>A0ABN1JKC7_9CLOT</name>
<keyword evidence="4" id="KW-0408">Iron</keyword>
<evidence type="ECO:0000256" key="4">
    <source>
        <dbReference type="ARBA" id="ARBA00023004"/>
    </source>
</evidence>
<dbReference type="PROSITE" id="PS51332">
    <property type="entry name" value="B12_BINDING"/>
    <property type="match status" value="1"/>
</dbReference>
<evidence type="ECO:0000256" key="2">
    <source>
        <dbReference type="ARBA" id="ARBA00022691"/>
    </source>
</evidence>
<evidence type="ECO:0000256" key="3">
    <source>
        <dbReference type="ARBA" id="ARBA00022723"/>
    </source>
</evidence>
<dbReference type="Gene3D" id="3.80.30.20">
    <property type="entry name" value="tm_1862 like domain"/>
    <property type="match status" value="1"/>
</dbReference>
<dbReference type="SFLD" id="SFLDS00029">
    <property type="entry name" value="Radical_SAM"/>
    <property type="match status" value="1"/>
</dbReference>
<dbReference type="Pfam" id="PF04055">
    <property type="entry name" value="Radical_SAM"/>
    <property type="match status" value="1"/>
</dbReference>
<dbReference type="InterPro" id="IPR006158">
    <property type="entry name" value="Cobalamin-bd"/>
</dbReference>
<dbReference type="InterPro" id="IPR023404">
    <property type="entry name" value="rSAM_horseshoe"/>
</dbReference>
<dbReference type="Proteomes" id="UP001501510">
    <property type="component" value="Unassembled WGS sequence"/>
</dbReference>
<dbReference type="InterPro" id="IPR006638">
    <property type="entry name" value="Elp3/MiaA/NifB-like_rSAM"/>
</dbReference>
<evidence type="ECO:0000313" key="9">
    <source>
        <dbReference type="Proteomes" id="UP001501510"/>
    </source>
</evidence>
<protein>
    <submittedName>
        <fullName evidence="8">Uncharacterized protein</fullName>
    </submittedName>
</protein>
<gene>
    <name evidence="8" type="ORF">GCM10008906_22920</name>
</gene>
<dbReference type="InterPro" id="IPR051198">
    <property type="entry name" value="BchE-like"/>
</dbReference>
<dbReference type="InterPro" id="IPR007197">
    <property type="entry name" value="rSAM"/>
</dbReference>
<dbReference type="PANTHER" id="PTHR43409">
    <property type="entry name" value="ANAEROBIC MAGNESIUM-PROTOPORPHYRIN IX MONOMETHYL ESTER CYCLASE-RELATED"/>
    <property type="match status" value="1"/>
</dbReference>
<accession>A0ABN1JKC7</accession>
<proteinExistence type="predicted"/>
<dbReference type="Gene3D" id="3.40.50.280">
    <property type="entry name" value="Cobalamin-binding domain"/>
    <property type="match status" value="1"/>
</dbReference>
<dbReference type="InterPro" id="IPR034466">
    <property type="entry name" value="Methyltransferase_Class_B"/>
</dbReference>
<evidence type="ECO:0000313" key="8">
    <source>
        <dbReference type="EMBL" id="GAA0741592.1"/>
    </source>
</evidence>
<dbReference type="SUPFAM" id="SSF102114">
    <property type="entry name" value="Radical SAM enzymes"/>
    <property type="match status" value="1"/>
</dbReference>
<organism evidence="8 9">
    <name type="scientific">Clostridium oceanicum</name>
    <dbReference type="NCBI Taxonomy" id="1543"/>
    <lineage>
        <taxon>Bacteria</taxon>
        <taxon>Bacillati</taxon>
        <taxon>Bacillota</taxon>
        <taxon>Clostridia</taxon>
        <taxon>Eubacteriales</taxon>
        <taxon>Clostridiaceae</taxon>
        <taxon>Clostridium</taxon>
    </lineage>
</organism>
<evidence type="ECO:0000259" key="7">
    <source>
        <dbReference type="PROSITE" id="PS51918"/>
    </source>
</evidence>
<comment type="caution">
    <text evidence="8">The sequence shown here is derived from an EMBL/GenBank/DDBJ whole genome shotgun (WGS) entry which is preliminary data.</text>
</comment>
<evidence type="ECO:0000259" key="6">
    <source>
        <dbReference type="PROSITE" id="PS51332"/>
    </source>
</evidence>
<dbReference type="PANTHER" id="PTHR43409:SF16">
    <property type="entry name" value="SLR0320 PROTEIN"/>
    <property type="match status" value="1"/>
</dbReference>
<comment type="cofactor">
    <cofactor evidence="1">
        <name>[4Fe-4S] cluster</name>
        <dbReference type="ChEBI" id="CHEBI:49883"/>
    </cofactor>
</comment>
<sequence>MKGKILNMNICFVNTFLSLSMKTLPIGLEILSHILNEKSKHNSMVIDFNYLNRTLFKENIYSEENYNTIVEYILKSDTDVVSFYTLCDSYHISLVVAKELKKRKQSLKIIFAGPHASMLATRTLEEFDFIDLVAIGEGESYIIDLMDGIEKKDLTKVPSICYRDSSGSIMKNKECELIENLDDLPIIPYKDEKKIADIVPFQIEVGRGCPFNCTYCSTKTFWKRNFRIKSVDRIIEEVKFYRDNYNKDTFDFVHDLFTANRQFIEDFCEKVIKSDLKITWKCSSRADVLDEDLIELMAKAGCYSIYVGIETGSQRMQYEVKKNLDLIKTREIIDLIKKNDMGVLASVIYGFPTETVDDLKQTIEFIRYMMEEQLVDNCTLNLCAIVPGTELFNSYHHKLVFDDEKNSYSLGAVNVSRHKELIKKYPEFFSEFYSYENEVTLTYPKLDIFMNILYPSMLYYLPETFYYILEEYNDDLLELYFNTQNIIPSIENLINELFLEKIEFITLRIKSILLLEDLINIMPDTIKKSYKNEISNLN</sequence>
<keyword evidence="2" id="KW-0949">S-adenosyl-L-methionine</keyword>